<sequence>MSSQATVWDKVTGFVTAHKVAVFVGSAVVVGSGAGAYYYYTKAEAEKPAAKPKGRKKPSKHDKKKSKRAREAEAKGVTLIAGYPLVKDGLDVEYPDVTDFEAVKNLSEEDRELLAHHFKLAGNNYFAKKLYDQALDFYSQGLKCDNNPILYSNQAACYNSLQKYDKVIEAANQALALQPDNEKCIMRRAAANEKLENYRDALFDYTSVLILNNFSSPALNSAVDRVLATFSQKEAKEILANKPKTLPSQVSVSSTLASYGTHEAPEEVKSAAPGSSDYELKLAFDDIKTGTSESYQSAFDHLKKAVETETEYSYLAYVYLSIFTFLAGDADESLAQVMRSIELKPTQVGHVVRANLYLDQQNVAATTLDFQAAIKLNPETAFVYHHIGQVEFISGEINDSIENYKKVISLDPNFILSHIQLAVSYYRLGDVKKSNEYFENLEAEFPHSYEVFNYHGEILVDTRKYDEACKKFDKSIENSIAAKSVFHSLPLVNKALAKFNTPGSDPEDCITLCKEALEVDPTNEIAQATLAQIYLQAGQLKEGYEALIKSAKNSRTNNEIVQQLNIAEATLAQMRVLEERPFLKERLEAIQKASSAYASK</sequence>
<protein>
    <submittedName>
        <fullName evidence="1">Uncharacterized protein</fullName>
    </submittedName>
</protein>
<keyword evidence="2" id="KW-1185">Reference proteome</keyword>
<dbReference type="Proteomes" id="UP000744676">
    <property type="component" value="Unassembled WGS sequence"/>
</dbReference>
<name>A0ACB6V0Y5_9ASCO</name>
<comment type="caution">
    <text evidence="1">The sequence shown here is derived from an EMBL/GenBank/DDBJ whole genome shotgun (WGS) entry which is preliminary data.</text>
</comment>
<organism evidence="1 2">
    <name type="scientific">Geotrichum galactomycetum</name>
    <dbReference type="NCBI Taxonomy" id="27317"/>
    <lineage>
        <taxon>Eukaryota</taxon>
        <taxon>Fungi</taxon>
        <taxon>Dikarya</taxon>
        <taxon>Ascomycota</taxon>
        <taxon>Saccharomycotina</taxon>
        <taxon>Dipodascomycetes</taxon>
        <taxon>Dipodascales</taxon>
        <taxon>Dipodascaceae</taxon>
        <taxon>Geotrichum</taxon>
    </lineage>
</organism>
<gene>
    <name evidence="1" type="ORF">D0Z00_003574</name>
</gene>
<reference evidence="1 2" key="1">
    <citation type="journal article" date="2020" name="Front. Microbiol.">
        <title>Phenotypic and Genetic Characterization of the Cheese Ripening Yeast Geotrichum candidum.</title>
        <authorList>
            <person name="Perkins V."/>
            <person name="Vignola S."/>
            <person name="Lessard M.H."/>
            <person name="Plante P.L."/>
            <person name="Corbeil J."/>
            <person name="Dugat-Bony E."/>
            <person name="Frenette M."/>
            <person name="Labrie S."/>
        </authorList>
    </citation>
    <scope>NUCLEOTIDE SEQUENCE [LARGE SCALE GENOMIC DNA]</scope>
    <source>
        <strain evidence="1 2">LMA-1147</strain>
    </source>
</reference>
<proteinExistence type="predicted"/>
<dbReference type="EMBL" id="QVQA01000167">
    <property type="protein sequence ID" value="KAF5094369.1"/>
    <property type="molecule type" value="Genomic_DNA"/>
</dbReference>
<evidence type="ECO:0000313" key="2">
    <source>
        <dbReference type="Proteomes" id="UP000744676"/>
    </source>
</evidence>
<accession>A0ACB6V0Y5</accession>
<evidence type="ECO:0000313" key="1">
    <source>
        <dbReference type="EMBL" id="KAF5094369.1"/>
    </source>
</evidence>